<reference evidence="1 2" key="1">
    <citation type="submission" date="2024-04" db="EMBL/GenBank/DDBJ databases">
        <title>WGS of bacteria from Torrens River.</title>
        <authorList>
            <person name="Wyrsch E.R."/>
            <person name="Drigo B."/>
        </authorList>
    </citation>
    <scope>NUCLEOTIDE SEQUENCE [LARGE SCALE GENOMIC DNA]</scope>
    <source>
        <strain evidence="1 2">TWI391</strain>
    </source>
</reference>
<dbReference type="EMBL" id="JBDJNQ010000016">
    <property type="protein sequence ID" value="MEN5380331.1"/>
    <property type="molecule type" value="Genomic_DNA"/>
</dbReference>
<comment type="caution">
    <text evidence="1">The sequence shown here is derived from an EMBL/GenBank/DDBJ whole genome shotgun (WGS) entry which is preliminary data.</text>
</comment>
<name>A0ABV0BZY7_9SPHI</name>
<evidence type="ECO:0008006" key="3">
    <source>
        <dbReference type="Google" id="ProtNLM"/>
    </source>
</evidence>
<proteinExistence type="predicted"/>
<evidence type="ECO:0000313" key="2">
    <source>
        <dbReference type="Proteomes" id="UP001409291"/>
    </source>
</evidence>
<accession>A0ABV0BZY7</accession>
<dbReference type="RefSeq" id="WP_045752375.1">
    <property type="nucleotide sequence ID" value="NZ_JBDJNQ010000016.1"/>
</dbReference>
<sequence>MDRLYSEFRDISPKREGRSSFGVFTYAITNQDSSMVICLTILDANNDIRTTKNPVLKDMKERLSKGRKIPEQWEASMKHAPGANNTPKYYDIEYLNKFNADNGGEYYTECYPVKGVYKFDKTFLLNKNDRGVVYIYFLYKEGKETEIKKMQEKLYQIISFQ</sequence>
<organism evidence="1 2">
    <name type="scientific">Sphingobacterium kitahiroshimense</name>
    <dbReference type="NCBI Taxonomy" id="470446"/>
    <lineage>
        <taxon>Bacteria</taxon>
        <taxon>Pseudomonadati</taxon>
        <taxon>Bacteroidota</taxon>
        <taxon>Sphingobacteriia</taxon>
        <taxon>Sphingobacteriales</taxon>
        <taxon>Sphingobacteriaceae</taxon>
        <taxon>Sphingobacterium</taxon>
    </lineage>
</organism>
<dbReference type="Proteomes" id="UP001409291">
    <property type="component" value="Unassembled WGS sequence"/>
</dbReference>
<protein>
    <recommendedName>
        <fullName evidence="3">DUF1795 domain-containing protein</fullName>
    </recommendedName>
</protein>
<keyword evidence="2" id="KW-1185">Reference proteome</keyword>
<gene>
    <name evidence="1" type="ORF">ABE541_23905</name>
</gene>
<evidence type="ECO:0000313" key="1">
    <source>
        <dbReference type="EMBL" id="MEN5380331.1"/>
    </source>
</evidence>